<feature type="compositionally biased region" description="Polar residues" evidence="1">
    <location>
        <begin position="692"/>
        <end position="707"/>
    </location>
</feature>
<protein>
    <recommendedName>
        <fullName evidence="2">BEN domain-containing protein</fullName>
    </recommendedName>
</protein>
<evidence type="ECO:0000313" key="4">
    <source>
        <dbReference type="EMBL" id="KAI1238268.1"/>
    </source>
</evidence>
<evidence type="ECO:0000256" key="1">
    <source>
        <dbReference type="SAM" id="MobiDB-lite"/>
    </source>
</evidence>
<dbReference type="PANTHER" id="PTHR35082:SF1">
    <property type="entry name" value="BEN DOMAIN-CONTAINING PROTEIN 4"/>
    <property type="match status" value="1"/>
</dbReference>
<name>A0A835NTA0_9PASS</name>
<organism evidence="3">
    <name type="scientific">Lamprotornis superbus</name>
    <dbReference type="NCBI Taxonomy" id="245042"/>
    <lineage>
        <taxon>Eukaryota</taxon>
        <taxon>Metazoa</taxon>
        <taxon>Chordata</taxon>
        <taxon>Craniata</taxon>
        <taxon>Vertebrata</taxon>
        <taxon>Euteleostomi</taxon>
        <taxon>Archelosauria</taxon>
        <taxon>Archosauria</taxon>
        <taxon>Dinosauria</taxon>
        <taxon>Saurischia</taxon>
        <taxon>Theropoda</taxon>
        <taxon>Coelurosauria</taxon>
        <taxon>Aves</taxon>
        <taxon>Neognathae</taxon>
        <taxon>Neoaves</taxon>
        <taxon>Telluraves</taxon>
        <taxon>Australaves</taxon>
        <taxon>Passeriformes</taxon>
        <taxon>Sturnidae</taxon>
        <taxon>Lamprotornis</taxon>
    </lineage>
</organism>
<dbReference type="Proteomes" id="UP000618051">
    <property type="component" value="Unassembled WGS sequence"/>
</dbReference>
<feature type="region of interest" description="Disordered" evidence="1">
    <location>
        <begin position="689"/>
        <end position="708"/>
    </location>
</feature>
<evidence type="ECO:0000259" key="2">
    <source>
        <dbReference type="PROSITE" id="PS51457"/>
    </source>
</evidence>
<feature type="domain" description="BEN" evidence="2">
    <location>
        <begin position="238"/>
        <end position="346"/>
    </location>
</feature>
<sequence>MHPHLEVDLTESRMILDAFAQQCSRVLSLLNCGGKLLDNNHSQSMISCIKQENPNYSERQEQCQLGKMVHSQTSDILDIEMQYMQKKQQTSAFLRVFTDSLQNYLLSGSFPSQNTSSINDFSHLADVDPLSASPVHTLGGWTSPATSESHGHPSSSTLPEEEEEEEEEGYCPRCQELEQEVISLQQENEELRRKLESIPVPCQTVLDYLKTVLQHHNQLMVPQPTDHPTEGSKQLLNNYPVYITSKQWDEAVNSSKKDGRRLLRYLIRFVFTTDELKYSCGLGKRKRSVQSGETGPERRPLDPVKVTCLREFIRMHCTSNPDWWMPSEEQINKVFSDAVGHARQGRAVGTFLHNGHSYYEGTDHPPSQDEVFNREICNAKETLLFPFHIRVFPFPYLCVLTQASVGILHSLNQHFLRQHFPTGRQGRRHWTLPQRQGRALWGAALLKTQPGHRAEAESPSPAHPHRSSFLPSASPLPALIFLSFMYLPSLKPCVAAPHAHLCQHAFAIFSMTNICGETYEAAGSTVKDYEKYNSAGALRNMAPAGTYISPEAQDVPEENFKRSKSDTEPQEYEISTNGTRVLQYKYLIFIFAEMLRKLPFMRNFSEKKIFYRNLDLIYFKIIPYIETLRQVFQTLQVLQNYESLHSMREPDKEGKTDSLKILAKLKMGTTLSCISQGIFKLQNEKKKKAGPVNTNTASPTPRANGSAKTDAYLQVRPSHNTSIKVYFCLESHFAHSHVCGFNIMNCSETHTFLKKILCFDCFQLFSQITSSDKEGYTVKVSVSSWGLRRLIFLSWSKSLRKVDKEFSCNKRIILFSFDFHVWVMIHNDITNLLYKKVKFSTSNRPDRQHEWKSEKQCLSMIQKMDNEEKVIFLTVEMTSLRGGMNMPKNTQGGQTATTHEETNQSFPDELCSLNENYKQTQKSDLLYTCMSTCTDLNLTEGKISPKKGQLLLIVVTKKRLMLNSTQFTELTEHKFIKHYNKYVA</sequence>
<reference evidence="3" key="1">
    <citation type="submission" date="2020-10" db="EMBL/GenBank/DDBJ databases">
        <title>Feather gene expression reveals the developmental basis of iridescence in African starlings.</title>
        <authorList>
            <person name="Rubenstein D.R."/>
        </authorList>
    </citation>
    <scope>NUCLEOTIDE SEQUENCE</scope>
    <source>
        <strain evidence="3">SS15</strain>
        <tissue evidence="3">Liver</tissue>
    </source>
</reference>
<dbReference type="Pfam" id="PF10523">
    <property type="entry name" value="BEN"/>
    <property type="match status" value="1"/>
</dbReference>
<dbReference type="AlphaFoldDB" id="A0A835NTA0"/>
<keyword evidence="5" id="KW-1185">Reference proteome</keyword>
<comment type="caution">
    <text evidence="3">The sequence shown here is derived from an EMBL/GenBank/DDBJ whole genome shotgun (WGS) entry which is preliminary data.</text>
</comment>
<reference evidence="4 5" key="2">
    <citation type="journal article" date="2021" name="J. Hered.">
        <title>Feather Gene Expression Elucidates the Developmental Basis of Plumage Iridescence in African Starlings.</title>
        <authorList>
            <person name="Rubenstein D.R."/>
            <person name="Corvelo A."/>
            <person name="MacManes M.D."/>
            <person name="Maia R."/>
            <person name="Narzisi G."/>
            <person name="Rousaki A."/>
            <person name="Vandenabeele P."/>
            <person name="Shawkey M.D."/>
            <person name="Solomon J."/>
        </authorList>
    </citation>
    <scope>NUCLEOTIDE SEQUENCE [LARGE SCALE GENOMIC DNA]</scope>
    <source>
        <strain evidence="4">SS15</strain>
    </source>
</reference>
<dbReference type="InterPro" id="IPR038950">
    <property type="entry name" value="BEND4"/>
</dbReference>
<feature type="compositionally biased region" description="Acidic residues" evidence="1">
    <location>
        <begin position="159"/>
        <end position="169"/>
    </location>
</feature>
<gene>
    <name evidence="4" type="ORF">IHE44_0012986</name>
    <name evidence="3" type="ORF">IHE44_011056</name>
</gene>
<dbReference type="GO" id="GO:0003677">
    <property type="term" value="F:DNA binding"/>
    <property type="evidence" value="ECO:0007669"/>
    <property type="project" value="InterPro"/>
</dbReference>
<evidence type="ECO:0000313" key="5">
    <source>
        <dbReference type="Proteomes" id="UP000618051"/>
    </source>
</evidence>
<dbReference type="PANTHER" id="PTHR35082">
    <property type="entry name" value="BEN DOMAIN-CONTAINING PROTEIN 4"/>
    <property type="match status" value="1"/>
</dbReference>
<evidence type="ECO:0000313" key="3">
    <source>
        <dbReference type="EMBL" id="KAG0121422.1"/>
    </source>
</evidence>
<feature type="compositionally biased region" description="Polar residues" evidence="1">
    <location>
        <begin position="143"/>
        <end position="158"/>
    </location>
</feature>
<proteinExistence type="predicted"/>
<feature type="region of interest" description="Disordered" evidence="1">
    <location>
        <begin position="135"/>
        <end position="171"/>
    </location>
</feature>
<dbReference type="InterPro" id="IPR018379">
    <property type="entry name" value="BEN_domain"/>
</dbReference>
<accession>A0A835NTA0</accession>
<dbReference type="SMART" id="SM01025">
    <property type="entry name" value="BEN"/>
    <property type="match status" value="1"/>
</dbReference>
<dbReference type="PROSITE" id="PS51457">
    <property type="entry name" value="BEN"/>
    <property type="match status" value="1"/>
</dbReference>
<dbReference type="EMBL" id="JADDUC010000050">
    <property type="protein sequence ID" value="KAG0121422.1"/>
    <property type="molecule type" value="Genomic_DNA"/>
</dbReference>
<reference evidence="4" key="3">
    <citation type="submission" date="2022-01" db="EMBL/GenBank/DDBJ databases">
        <authorList>
            <person name="Rubenstein D.R."/>
        </authorList>
    </citation>
    <scope>NUCLEOTIDE SEQUENCE</scope>
    <source>
        <strain evidence="4">SS15</strain>
        <tissue evidence="4">Liver</tissue>
    </source>
</reference>
<dbReference type="OrthoDB" id="8803347at2759"/>
<dbReference type="EMBL" id="JADDUC020000006">
    <property type="protein sequence ID" value="KAI1238268.1"/>
    <property type="molecule type" value="Genomic_DNA"/>
</dbReference>